<protein>
    <submittedName>
        <fullName evidence="1">Uncharacterized protein</fullName>
    </submittedName>
</protein>
<dbReference type="AlphaFoldDB" id="T0GD52"/>
<evidence type="ECO:0000313" key="1">
    <source>
        <dbReference type="EMBL" id="EQA43348.1"/>
    </source>
</evidence>
<dbReference type="EMBL" id="AHMO02000011">
    <property type="protein sequence ID" value="EQA43348.1"/>
    <property type="molecule type" value="Genomic_DNA"/>
</dbReference>
<accession>T0GD52</accession>
<gene>
    <name evidence="1" type="ORF">LEP1GSC050_1486</name>
</gene>
<name>T0GD52_9LEPT</name>
<dbReference type="Proteomes" id="UP000015454">
    <property type="component" value="Unassembled WGS sequence"/>
</dbReference>
<sequence length="104" mass="12055">MFGYKTRIPPDTNSILEIAKERLGSGYKWSFPNFLSQSELLGKMWTEIYFICNLPGKQFPKGEIELHETYYYRLHIDCDGAISGLSQSEGRFAGWGDHLCKRNR</sequence>
<organism evidence="1 2">
    <name type="scientific">Leptospira broomii serovar Hurstbridge str. 5399</name>
    <dbReference type="NCBI Taxonomy" id="1049789"/>
    <lineage>
        <taxon>Bacteria</taxon>
        <taxon>Pseudomonadati</taxon>
        <taxon>Spirochaetota</taxon>
        <taxon>Spirochaetia</taxon>
        <taxon>Leptospirales</taxon>
        <taxon>Leptospiraceae</taxon>
        <taxon>Leptospira</taxon>
    </lineage>
</organism>
<evidence type="ECO:0000313" key="2">
    <source>
        <dbReference type="Proteomes" id="UP000015454"/>
    </source>
</evidence>
<proteinExistence type="predicted"/>
<keyword evidence="2" id="KW-1185">Reference proteome</keyword>
<comment type="caution">
    <text evidence="1">The sequence shown here is derived from an EMBL/GenBank/DDBJ whole genome shotgun (WGS) entry which is preliminary data.</text>
</comment>
<reference evidence="1" key="1">
    <citation type="submission" date="2013-05" db="EMBL/GenBank/DDBJ databases">
        <authorList>
            <person name="Harkins D.M."/>
            <person name="Durkin A.S."/>
            <person name="Brinkac L.M."/>
            <person name="Haft D.H."/>
            <person name="Selengut J.D."/>
            <person name="Sanka R."/>
            <person name="DePew J."/>
            <person name="Purushe J."/>
            <person name="Hartskeerl R.A."/>
            <person name="Ahmed A."/>
            <person name="van der Linden H."/>
            <person name="Goris M.G.A."/>
            <person name="Vinetz J.M."/>
            <person name="Sutton G.G."/>
            <person name="Nierman W.C."/>
            <person name="Fouts D.E."/>
        </authorList>
    </citation>
    <scope>NUCLEOTIDE SEQUENCE [LARGE SCALE GENOMIC DNA]</scope>
    <source>
        <strain evidence="1">5399</strain>
    </source>
</reference>